<dbReference type="GO" id="GO:0006631">
    <property type="term" value="P:fatty acid metabolic process"/>
    <property type="evidence" value="ECO:0007669"/>
    <property type="project" value="TreeGrafter"/>
</dbReference>
<dbReference type="InterPro" id="IPR042099">
    <property type="entry name" value="ANL_N_sf"/>
</dbReference>
<protein>
    <submittedName>
        <fullName evidence="1">Uncharacterized protein</fullName>
    </submittedName>
</protein>
<reference evidence="1 2" key="1">
    <citation type="submission" date="2023-11" db="EMBL/GenBank/DDBJ databases">
        <title>Dfirmibasis_genome.</title>
        <authorList>
            <person name="Edelbroek B."/>
            <person name="Kjellin J."/>
            <person name="Jerlstrom-Hultqvist J."/>
            <person name="Soderbom F."/>
        </authorList>
    </citation>
    <scope>NUCLEOTIDE SEQUENCE [LARGE SCALE GENOMIC DNA]</scope>
    <source>
        <strain evidence="1 2">TNS-C-14</strain>
    </source>
</reference>
<keyword evidence="2" id="KW-1185">Reference proteome</keyword>
<dbReference type="SUPFAM" id="SSF56801">
    <property type="entry name" value="Acetyl-CoA synthetase-like"/>
    <property type="match status" value="1"/>
</dbReference>
<dbReference type="AlphaFoldDB" id="A0AAN7Z1J6"/>
<dbReference type="GO" id="GO:0031956">
    <property type="term" value="F:medium-chain fatty acid-CoA ligase activity"/>
    <property type="evidence" value="ECO:0007669"/>
    <property type="project" value="TreeGrafter"/>
</dbReference>
<accession>A0AAN7Z1J6</accession>
<evidence type="ECO:0000313" key="1">
    <source>
        <dbReference type="EMBL" id="KAK5580880.1"/>
    </source>
</evidence>
<dbReference type="Gene3D" id="3.40.50.12780">
    <property type="entry name" value="N-terminal domain of ligase-like"/>
    <property type="match status" value="1"/>
</dbReference>
<dbReference type="PANTHER" id="PTHR43201:SF30">
    <property type="entry name" value="AMP-DEPENDENT SYNTHETASE_LIGASE DOMAIN-CONTAINING PROTEIN"/>
    <property type="match status" value="1"/>
</dbReference>
<evidence type="ECO:0000313" key="2">
    <source>
        <dbReference type="Proteomes" id="UP001344447"/>
    </source>
</evidence>
<gene>
    <name evidence="1" type="ORF">RB653_000904</name>
</gene>
<name>A0AAN7Z1J6_9MYCE</name>
<dbReference type="EMBL" id="JAVFKY010000002">
    <property type="protein sequence ID" value="KAK5580880.1"/>
    <property type="molecule type" value="Genomic_DNA"/>
</dbReference>
<sequence>MLSKSNNIKKVISRRFITYVQRGKFEVETKETIGDRIGTICKQFKYSDALTIPDHNNYSLTYGDILQNAGGLANGFVEHSIKDNQTIVSNSFGVDSALIHMAASCAGLNYVSVPPTSTFSEIGTHLNGQKASTLIMADSNQRVMVKEALEFFPNLLTIYNDEYHRDNRFPALKHIFSTGGSQQPGISLLKDIVLSKTSPNKNVENTHISTTYPVADGNYVSFTQKSILNTADALAEYFDIKPNERFSFAVPLYEGNATAFYLACLSKGAMVGFISQITPSTILNSIIRDKFEHLFISSSNLNTLVSSMEFAQIQTIPLKRLIVVGECDDSIVKRFESKCVDLKTSIFPFAHIGQISGAVFNSSGFGELLPKVEGKIVDENGKELDFDSRGSLMTKGFHVGSNPTHWLKTNIKASINKNGTIKL</sequence>
<organism evidence="1 2">
    <name type="scientific">Dictyostelium firmibasis</name>
    <dbReference type="NCBI Taxonomy" id="79012"/>
    <lineage>
        <taxon>Eukaryota</taxon>
        <taxon>Amoebozoa</taxon>
        <taxon>Evosea</taxon>
        <taxon>Eumycetozoa</taxon>
        <taxon>Dictyostelia</taxon>
        <taxon>Dictyosteliales</taxon>
        <taxon>Dictyosteliaceae</taxon>
        <taxon>Dictyostelium</taxon>
    </lineage>
</organism>
<comment type="caution">
    <text evidence="1">The sequence shown here is derived from an EMBL/GenBank/DDBJ whole genome shotgun (WGS) entry which is preliminary data.</text>
</comment>
<proteinExistence type="predicted"/>
<dbReference type="PANTHER" id="PTHR43201">
    <property type="entry name" value="ACYL-COA SYNTHETASE"/>
    <property type="match status" value="1"/>
</dbReference>
<dbReference type="Proteomes" id="UP001344447">
    <property type="component" value="Unassembled WGS sequence"/>
</dbReference>